<dbReference type="InterPro" id="IPR045864">
    <property type="entry name" value="aa-tRNA-synth_II/BPL/LPL"/>
</dbReference>
<dbReference type="InterPro" id="IPR023717">
    <property type="entry name" value="Pro-tRNA-Synthase_IIa_type1"/>
</dbReference>
<sequence length="539" mass="60614">MKQSKYFNPTLRDNPADAEIKSHQLLVRAGFMRQNASGIYSYLPLGKKVLMKIEEVIRKELDGVGAQELLMPAIQPAELWQETGRWDVYGPELMRLKDRHGRPFALGATHEELITSLVRDELKSYKQLPVTLYQIQTKYRDERRPRFGLLRGREFIMKDAYSFHSSDEQLDDAYQTMHSAYSRIFTTLGLNFRPVVADSGAMGGKDTEEFMALSSVGEDTIAYSDSSDYAANIEMAEVHVTYQKPDESEAPLTEGKGEASADRQIHATLLKVQEETILVLVRGDHELNDIKVKNLFGTDLVEVINEEVDVKTFSGKIMADHAVSSIVNGSLTGKHAYQNVNPDRDLNIERYEDLRFIQEGDPSPDGNGTIVFAEGIEIGQVFKLGTKYSETMGASYLDEGGKAKPMIMGCYGIGVSRTLAAIAEQNADDNGLRWPLAVTPFDVHLITINVKDDEQTALSDRLYDTLREQRYDVLYDDRKERAGVKFKDADLIGLPIRVIVGKKANEEIVEVKRRDTGESMEVPVNDLNKTIQQLLTQMN</sequence>
<dbReference type="RefSeq" id="WP_160919311.1">
    <property type="nucleotide sequence ID" value="NZ_WMEY01000003.1"/>
</dbReference>
<dbReference type="PANTHER" id="PTHR42753">
    <property type="entry name" value="MITOCHONDRIAL RIBOSOME PROTEIN L39/PROLYL-TRNA LIGASE FAMILY MEMBER"/>
    <property type="match status" value="1"/>
</dbReference>
<comment type="caution">
    <text evidence="12">The sequence shown here is derived from an EMBL/GenBank/DDBJ whole genome shotgun (WGS) entry which is preliminary data.</text>
</comment>
<keyword evidence="4 10" id="KW-0436">Ligase</keyword>
<dbReference type="EMBL" id="WMEY01000003">
    <property type="protein sequence ID" value="MYL63790.1"/>
    <property type="molecule type" value="Genomic_DNA"/>
</dbReference>
<comment type="domain">
    <text evidence="10">Consists of three domains: the N-terminal catalytic domain, the editing domain and the C-terminal anticodon-binding domain.</text>
</comment>
<dbReference type="InterPro" id="IPR004154">
    <property type="entry name" value="Anticodon-bd"/>
</dbReference>
<evidence type="ECO:0000256" key="7">
    <source>
        <dbReference type="ARBA" id="ARBA00022917"/>
    </source>
</evidence>
<evidence type="ECO:0000256" key="3">
    <source>
        <dbReference type="ARBA" id="ARBA00022490"/>
    </source>
</evidence>
<evidence type="ECO:0000256" key="4">
    <source>
        <dbReference type="ARBA" id="ARBA00022598"/>
    </source>
</evidence>
<protein>
    <recommendedName>
        <fullName evidence="10">Proline--tRNA ligase</fullName>
        <ecNumber evidence="10">6.1.1.15</ecNumber>
    </recommendedName>
    <alternativeName>
        <fullName evidence="10">Prolyl-tRNA synthetase</fullName>
        <shortName evidence="10">ProRS</shortName>
    </alternativeName>
</protein>
<evidence type="ECO:0000256" key="8">
    <source>
        <dbReference type="ARBA" id="ARBA00023146"/>
    </source>
</evidence>
<dbReference type="Proteomes" id="UP000447833">
    <property type="component" value="Unassembled WGS sequence"/>
</dbReference>
<dbReference type="HAMAP" id="MF_01569">
    <property type="entry name" value="Pro_tRNA_synth_type1"/>
    <property type="match status" value="1"/>
</dbReference>
<dbReference type="CDD" id="cd00779">
    <property type="entry name" value="ProRS_core_prok"/>
    <property type="match status" value="1"/>
</dbReference>
<name>A0A845EZ03_9BACL</name>
<evidence type="ECO:0000256" key="2">
    <source>
        <dbReference type="ARBA" id="ARBA00011738"/>
    </source>
</evidence>
<comment type="similarity">
    <text evidence="10">Belongs to the class-II aminoacyl-tRNA synthetase family. ProS type 1 subfamily.</text>
</comment>
<gene>
    <name evidence="10" type="primary">proS</name>
    <name evidence="12" type="ORF">GLW07_10530</name>
</gene>
<reference evidence="12 13" key="1">
    <citation type="submission" date="2019-11" db="EMBL/GenBank/DDBJ databases">
        <title>Genome sequences of 17 halophilic strains isolated from different environments.</title>
        <authorList>
            <person name="Furrow R.E."/>
        </authorList>
    </citation>
    <scope>NUCLEOTIDE SEQUENCE [LARGE SCALE GENOMIC DNA]</scope>
    <source>
        <strain evidence="12 13">22506_14_FS</strain>
    </source>
</reference>
<dbReference type="InterPro" id="IPR002316">
    <property type="entry name" value="Pro-tRNA-ligase_IIa"/>
</dbReference>
<dbReference type="PROSITE" id="PS50862">
    <property type="entry name" value="AA_TRNA_LIGASE_II"/>
    <property type="match status" value="1"/>
</dbReference>
<evidence type="ECO:0000256" key="5">
    <source>
        <dbReference type="ARBA" id="ARBA00022741"/>
    </source>
</evidence>
<keyword evidence="6 10" id="KW-0067">ATP-binding</keyword>
<dbReference type="InterPro" id="IPR050062">
    <property type="entry name" value="Pro-tRNA_synthetase"/>
</dbReference>
<dbReference type="GO" id="GO:0016740">
    <property type="term" value="F:transferase activity"/>
    <property type="evidence" value="ECO:0007669"/>
    <property type="project" value="UniProtKB-ARBA"/>
</dbReference>
<dbReference type="PRINTS" id="PR01046">
    <property type="entry name" value="TRNASYNTHPRO"/>
</dbReference>
<dbReference type="GO" id="GO:0005829">
    <property type="term" value="C:cytosol"/>
    <property type="evidence" value="ECO:0007669"/>
    <property type="project" value="TreeGrafter"/>
</dbReference>
<dbReference type="InterPro" id="IPR006195">
    <property type="entry name" value="aa-tRNA-synth_II"/>
</dbReference>
<dbReference type="NCBIfam" id="TIGR00409">
    <property type="entry name" value="proS_fam_II"/>
    <property type="match status" value="1"/>
</dbReference>
<dbReference type="NCBIfam" id="NF006625">
    <property type="entry name" value="PRK09194.1"/>
    <property type="match status" value="1"/>
</dbReference>
<dbReference type="EC" id="6.1.1.15" evidence="10"/>
<dbReference type="GO" id="GO:0002161">
    <property type="term" value="F:aminoacyl-tRNA deacylase activity"/>
    <property type="evidence" value="ECO:0007669"/>
    <property type="project" value="InterPro"/>
</dbReference>
<dbReference type="InterPro" id="IPR033730">
    <property type="entry name" value="ProRS_core_prok"/>
</dbReference>
<comment type="catalytic activity">
    <reaction evidence="9 10">
        <text>tRNA(Pro) + L-proline + ATP = L-prolyl-tRNA(Pro) + AMP + diphosphate</text>
        <dbReference type="Rhea" id="RHEA:14305"/>
        <dbReference type="Rhea" id="RHEA-COMP:9700"/>
        <dbReference type="Rhea" id="RHEA-COMP:9702"/>
        <dbReference type="ChEBI" id="CHEBI:30616"/>
        <dbReference type="ChEBI" id="CHEBI:33019"/>
        <dbReference type="ChEBI" id="CHEBI:60039"/>
        <dbReference type="ChEBI" id="CHEBI:78442"/>
        <dbReference type="ChEBI" id="CHEBI:78532"/>
        <dbReference type="ChEBI" id="CHEBI:456215"/>
        <dbReference type="EC" id="6.1.1.15"/>
    </reaction>
</comment>
<evidence type="ECO:0000259" key="11">
    <source>
        <dbReference type="PROSITE" id="PS50862"/>
    </source>
</evidence>
<dbReference type="GO" id="GO:0140096">
    <property type="term" value="F:catalytic activity, acting on a protein"/>
    <property type="evidence" value="ECO:0007669"/>
    <property type="project" value="UniProtKB-ARBA"/>
</dbReference>
<evidence type="ECO:0000256" key="6">
    <source>
        <dbReference type="ARBA" id="ARBA00022840"/>
    </source>
</evidence>
<dbReference type="Gene3D" id="3.40.50.800">
    <property type="entry name" value="Anticodon-binding domain"/>
    <property type="match status" value="1"/>
</dbReference>
<dbReference type="FunFam" id="3.30.930.10:FF:000066">
    <property type="entry name" value="Proline--tRNA ligase"/>
    <property type="match status" value="1"/>
</dbReference>
<dbReference type="Gene3D" id="3.30.930.10">
    <property type="entry name" value="Bira Bifunctional Protein, Domain 2"/>
    <property type="match status" value="2"/>
</dbReference>
<evidence type="ECO:0000256" key="10">
    <source>
        <dbReference type="HAMAP-Rule" id="MF_01569"/>
    </source>
</evidence>
<dbReference type="GO" id="GO:0006433">
    <property type="term" value="P:prolyl-tRNA aminoacylation"/>
    <property type="evidence" value="ECO:0007669"/>
    <property type="project" value="UniProtKB-UniRule"/>
</dbReference>
<proteinExistence type="inferred from homology"/>
<dbReference type="PANTHER" id="PTHR42753:SF2">
    <property type="entry name" value="PROLINE--TRNA LIGASE"/>
    <property type="match status" value="1"/>
</dbReference>
<dbReference type="SUPFAM" id="SSF55681">
    <property type="entry name" value="Class II aaRS and biotin synthetases"/>
    <property type="match status" value="1"/>
</dbReference>
<keyword evidence="3 10" id="KW-0963">Cytoplasm</keyword>
<comment type="function">
    <text evidence="10">Catalyzes the attachment of proline to tRNA(Pro) in a two-step reaction: proline is first activated by ATP to form Pro-AMP and then transferred to the acceptor end of tRNA(Pro). As ProRS can inadvertently accommodate and process non-cognate amino acids such as alanine and cysteine, to avoid such errors it has two additional distinct editing activities against alanine. One activity is designated as 'pretransfer' editing and involves the tRNA(Pro)-independent hydrolysis of activated Ala-AMP. The other activity is designated 'posttransfer' editing and involves deacylation of mischarged Ala-tRNA(Pro). The misacylated Cys-tRNA(Pro) is not edited by ProRS.</text>
</comment>
<evidence type="ECO:0000256" key="9">
    <source>
        <dbReference type="ARBA" id="ARBA00047671"/>
    </source>
</evidence>
<keyword evidence="8 10" id="KW-0030">Aminoacyl-tRNA synthetase</keyword>
<dbReference type="InterPro" id="IPR036754">
    <property type="entry name" value="YbaK/aa-tRNA-synt-asso_dom_sf"/>
</dbReference>
<keyword evidence="5 10" id="KW-0547">Nucleotide-binding</keyword>
<comment type="subcellular location">
    <subcellularLocation>
        <location evidence="1 10">Cytoplasm</location>
    </subcellularLocation>
</comment>
<accession>A0A845EZ03</accession>
<dbReference type="InterPro" id="IPR036621">
    <property type="entry name" value="Anticodon-bd_dom_sf"/>
</dbReference>
<dbReference type="Pfam" id="PF00587">
    <property type="entry name" value="tRNA-synt_2b"/>
    <property type="match status" value="1"/>
</dbReference>
<dbReference type="CDD" id="cd00861">
    <property type="entry name" value="ProRS_anticodon_short"/>
    <property type="match status" value="1"/>
</dbReference>
<dbReference type="InterPro" id="IPR044140">
    <property type="entry name" value="ProRS_anticodon_short"/>
</dbReference>
<evidence type="ECO:0000313" key="12">
    <source>
        <dbReference type="EMBL" id="MYL63790.1"/>
    </source>
</evidence>
<dbReference type="FunFam" id="3.40.50.800:FF:000011">
    <property type="entry name" value="Proline--tRNA ligase"/>
    <property type="match status" value="1"/>
</dbReference>
<dbReference type="SUPFAM" id="SSF55826">
    <property type="entry name" value="YbaK/ProRS associated domain"/>
    <property type="match status" value="1"/>
</dbReference>
<comment type="subunit">
    <text evidence="2 10">Homodimer.</text>
</comment>
<evidence type="ECO:0000256" key="1">
    <source>
        <dbReference type="ARBA" id="ARBA00004496"/>
    </source>
</evidence>
<keyword evidence="7 10" id="KW-0648">Protein biosynthesis</keyword>
<dbReference type="InterPro" id="IPR002314">
    <property type="entry name" value="aa-tRNA-synt_IIb"/>
</dbReference>
<dbReference type="GO" id="GO:0004827">
    <property type="term" value="F:proline-tRNA ligase activity"/>
    <property type="evidence" value="ECO:0007669"/>
    <property type="project" value="UniProtKB-UniRule"/>
</dbReference>
<dbReference type="InterPro" id="IPR004500">
    <property type="entry name" value="Pro-tRNA-synth_IIa_bac-type"/>
</dbReference>
<dbReference type="GO" id="GO:0005524">
    <property type="term" value="F:ATP binding"/>
    <property type="evidence" value="ECO:0007669"/>
    <property type="project" value="UniProtKB-UniRule"/>
</dbReference>
<feature type="domain" description="Aminoacyl-transfer RNA synthetases class-II family profile" evidence="11">
    <location>
        <begin position="38"/>
        <end position="435"/>
    </location>
</feature>
<dbReference type="AlphaFoldDB" id="A0A845EZ03"/>
<organism evidence="12 13">
    <name type="scientific">Guptibacillus hwajinpoensis</name>
    <dbReference type="NCBI Taxonomy" id="208199"/>
    <lineage>
        <taxon>Bacteria</taxon>
        <taxon>Bacillati</taxon>
        <taxon>Bacillota</taxon>
        <taxon>Bacilli</taxon>
        <taxon>Bacillales</taxon>
        <taxon>Guptibacillaceae</taxon>
        <taxon>Guptibacillus</taxon>
    </lineage>
</organism>
<dbReference type="Pfam" id="PF03129">
    <property type="entry name" value="HGTP_anticodon"/>
    <property type="match status" value="1"/>
</dbReference>
<dbReference type="SUPFAM" id="SSF52954">
    <property type="entry name" value="Class II aaRS ABD-related"/>
    <property type="match status" value="1"/>
</dbReference>
<evidence type="ECO:0000313" key="13">
    <source>
        <dbReference type="Proteomes" id="UP000447833"/>
    </source>
</evidence>